<feature type="compositionally biased region" description="Low complexity" evidence="1">
    <location>
        <begin position="301"/>
        <end position="326"/>
    </location>
</feature>
<gene>
    <name evidence="2" type="ORF">BDA96_04G209000</name>
</gene>
<reference evidence="2" key="2">
    <citation type="submission" date="2020-10" db="EMBL/GenBank/DDBJ databases">
        <authorList>
            <person name="Cooper E.A."/>
            <person name="Brenton Z.W."/>
            <person name="Flinn B.S."/>
            <person name="Jenkins J."/>
            <person name="Shu S."/>
            <person name="Flowers D."/>
            <person name="Luo F."/>
            <person name="Wang Y."/>
            <person name="Xia P."/>
            <person name="Barry K."/>
            <person name="Daum C."/>
            <person name="Lipzen A."/>
            <person name="Yoshinaga Y."/>
            <person name="Schmutz J."/>
            <person name="Saski C."/>
            <person name="Vermerris W."/>
            <person name="Kresovich S."/>
        </authorList>
    </citation>
    <scope>NUCLEOTIDE SEQUENCE</scope>
</reference>
<name>A0A921R5G8_SORBI</name>
<feature type="region of interest" description="Disordered" evidence="1">
    <location>
        <begin position="431"/>
        <end position="477"/>
    </location>
</feature>
<evidence type="ECO:0000313" key="2">
    <source>
        <dbReference type="EMBL" id="KAG0533629.1"/>
    </source>
</evidence>
<dbReference type="AlphaFoldDB" id="A0A921R5G8"/>
<feature type="region of interest" description="Disordered" evidence="1">
    <location>
        <begin position="571"/>
        <end position="608"/>
    </location>
</feature>
<accession>A0A921R5G8</accession>
<sequence>MDLAIGGVGVDESSALGRNVFGVKRVVFPVAEMSVPGRRRLRKRLRSELDAVRDLLSKAELYSCISGAAGKKDDRLFAPGAAVEDDDGGCRAAKSRNVSPFAEAERARESRRDDRERLACRLATMAAVLPDDVVAFLQNRRVGDADSREDDGEIEMDDVQSMEDGALFQLKMLLDKFAPESTPKLLVDKFAPEVSTPKSRGERAPLPASGISCLSQAENQEAGGRMPPVQEEEEEGINICGGVSRIAIRDIAEEYGELVNDIGVQLLSPLQRKYVDLAEEDSYVDICGDASPVVFPAKTCDSSSPSLSTSSDSDATSSDSDSSSSSPEALPKEHSCCRAGEPVPAPEANPIQGKHNAQPPEPAPEAMHIAEPEKQCAAATVFAVTKSPPAPTVLPKECGALAQPPEQAPETVQIAEPEKLKEKFVAPAATVHPITGSAPPPAVLPNENGTSSQPAPVPAPVAAQIEEPQPQPQPQEVQTNDLIAMARQERTRRAMAKARQELLEMEKAALRDERIHPRDMELLGIAAFEHVVSTVRNARTAQPQVNDEVDLRVSPGRPSILQQLGVFLKAADVGGEEEEEDEDEQPPPLGVASDGEDMDMEIEDGQIL</sequence>
<feature type="compositionally biased region" description="Acidic residues" evidence="1">
    <location>
        <begin position="594"/>
        <end position="608"/>
    </location>
</feature>
<proteinExistence type="predicted"/>
<dbReference type="PANTHER" id="PTHR46136:SF28">
    <property type="entry name" value="NET DOMAIN-CONTAINING PROTEIN"/>
    <property type="match status" value="1"/>
</dbReference>
<dbReference type="InterPro" id="IPR052442">
    <property type="entry name" value="Env_Response_Regulator"/>
</dbReference>
<evidence type="ECO:0008006" key="4">
    <source>
        <dbReference type="Google" id="ProtNLM"/>
    </source>
</evidence>
<dbReference type="Proteomes" id="UP000807115">
    <property type="component" value="Chromosome 4"/>
</dbReference>
<dbReference type="PANTHER" id="PTHR46136">
    <property type="entry name" value="TRANSCRIPTION FACTOR GTE8"/>
    <property type="match status" value="1"/>
</dbReference>
<reference evidence="2" key="1">
    <citation type="journal article" date="2019" name="BMC Genomics">
        <title>A new reference genome for Sorghum bicolor reveals high levels of sequence similarity between sweet and grain genotypes: implications for the genetics of sugar metabolism.</title>
        <authorList>
            <person name="Cooper E.A."/>
            <person name="Brenton Z.W."/>
            <person name="Flinn B.S."/>
            <person name="Jenkins J."/>
            <person name="Shu S."/>
            <person name="Flowers D."/>
            <person name="Luo F."/>
            <person name="Wang Y."/>
            <person name="Xia P."/>
            <person name="Barry K."/>
            <person name="Daum C."/>
            <person name="Lipzen A."/>
            <person name="Yoshinaga Y."/>
            <person name="Schmutz J."/>
            <person name="Saski C."/>
            <person name="Vermerris W."/>
            <person name="Kresovich S."/>
        </authorList>
    </citation>
    <scope>NUCLEOTIDE SEQUENCE</scope>
</reference>
<evidence type="ECO:0000256" key="1">
    <source>
        <dbReference type="SAM" id="MobiDB-lite"/>
    </source>
</evidence>
<comment type="caution">
    <text evidence="2">The sequence shown here is derived from an EMBL/GenBank/DDBJ whole genome shotgun (WGS) entry which is preliminary data.</text>
</comment>
<feature type="compositionally biased region" description="Acidic residues" evidence="1">
    <location>
        <begin position="574"/>
        <end position="585"/>
    </location>
</feature>
<dbReference type="OMA" id="DSYVDIC"/>
<evidence type="ECO:0000313" key="3">
    <source>
        <dbReference type="Proteomes" id="UP000807115"/>
    </source>
</evidence>
<organism evidence="2 3">
    <name type="scientific">Sorghum bicolor</name>
    <name type="common">Sorghum</name>
    <name type="synonym">Sorghum vulgare</name>
    <dbReference type="NCBI Taxonomy" id="4558"/>
    <lineage>
        <taxon>Eukaryota</taxon>
        <taxon>Viridiplantae</taxon>
        <taxon>Streptophyta</taxon>
        <taxon>Embryophyta</taxon>
        <taxon>Tracheophyta</taxon>
        <taxon>Spermatophyta</taxon>
        <taxon>Magnoliopsida</taxon>
        <taxon>Liliopsida</taxon>
        <taxon>Poales</taxon>
        <taxon>Poaceae</taxon>
        <taxon>PACMAD clade</taxon>
        <taxon>Panicoideae</taxon>
        <taxon>Andropogonodae</taxon>
        <taxon>Andropogoneae</taxon>
        <taxon>Sorghinae</taxon>
        <taxon>Sorghum</taxon>
    </lineage>
</organism>
<feature type="compositionally biased region" description="Low complexity" evidence="1">
    <location>
        <begin position="460"/>
        <end position="477"/>
    </location>
</feature>
<protein>
    <recommendedName>
        <fullName evidence="4">NET domain-containing protein</fullName>
    </recommendedName>
</protein>
<feature type="region of interest" description="Disordered" evidence="1">
    <location>
        <begin position="298"/>
        <end position="372"/>
    </location>
</feature>
<dbReference type="Gramene" id="EES05334">
    <property type="protein sequence ID" value="EES05334"/>
    <property type="gene ID" value="SORBI_3004G196600"/>
</dbReference>
<dbReference type="EMBL" id="CM027683">
    <property type="protein sequence ID" value="KAG0533629.1"/>
    <property type="molecule type" value="Genomic_DNA"/>
</dbReference>